<keyword evidence="2" id="KW-0808">Transferase</keyword>
<evidence type="ECO:0000256" key="5">
    <source>
        <dbReference type="ARBA" id="ARBA00022989"/>
    </source>
</evidence>
<keyword evidence="4" id="KW-1000">Mitochondrion outer membrane</keyword>
<dbReference type="GO" id="GO:0004364">
    <property type="term" value="F:glutathione transferase activity"/>
    <property type="evidence" value="ECO:0007669"/>
    <property type="project" value="TreeGrafter"/>
</dbReference>
<keyword evidence="9 22" id="KW-0472">Membrane</keyword>
<dbReference type="GO" id="GO:0005635">
    <property type="term" value="C:nuclear envelope"/>
    <property type="evidence" value="ECO:0007669"/>
    <property type="project" value="TreeGrafter"/>
</dbReference>
<protein>
    <recommendedName>
        <fullName evidence="18">Glutathione S-transferase 3, mitochondrial</fullName>
        <ecNumber evidence="15">4.4.1.20</ecNumber>
    </recommendedName>
    <alternativeName>
        <fullName evidence="19">Glutathione peroxidase MGST3</fullName>
    </alternativeName>
    <alternativeName>
        <fullName evidence="20">LTC4 synthase MGST3</fullName>
    </alternativeName>
</protein>
<evidence type="ECO:0000313" key="23">
    <source>
        <dbReference type="EMBL" id="TIA85290.1"/>
    </source>
</evidence>
<keyword evidence="5 22" id="KW-1133">Transmembrane helix</keyword>
<dbReference type="Proteomes" id="UP000310189">
    <property type="component" value="Unassembled WGS sequence"/>
</dbReference>
<name>A0A4T0FBW5_9BASI</name>
<dbReference type="InterPro" id="IPR023352">
    <property type="entry name" value="MAPEG-like_dom_sf"/>
</dbReference>
<evidence type="ECO:0000256" key="21">
    <source>
        <dbReference type="SAM" id="MobiDB-lite"/>
    </source>
</evidence>
<evidence type="ECO:0000256" key="22">
    <source>
        <dbReference type="SAM" id="Phobius"/>
    </source>
</evidence>
<evidence type="ECO:0000313" key="24">
    <source>
        <dbReference type="Proteomes" id="UP000310189"/>
    </source>
</evidence>
<keyword evidence="6" id="KW-0560">Oxidoreductase</keyword>
<evidence type="ECO:0000256" key="10">
    <source>
        <dbReference type="ARBA" id="ARBA00023139"/>
    </source>
</evidence>
<keyword evidence="7" id="KW-0443">Lipid metabolism</keyword>
<feature type="compositionally biased region" description="Gly residues" evidence="21">
    <location>
        <begin position="242"/>
        <end position="252"/>
    </location>
</feature>
<proteinExistence type="predicted"/>
<dbReference type="GO" id="GO:0005741">
    <property type="term" value="C:mitochondrial outer membrane"/>
    <property type="evidence" value="ECO:0007669"/>
    <property type="project" value="UniProtKB-SubCell"/>
</dbReference>
<dbReference type="InterPro" id="IPR050997">
    <property type="entry name" value="MAPEG"/>
</dbReference>
<keyword evidence="24" id="KW-1185">Reference proteome</keyword>
<evidence type="ECO:0000256" key="2">
    <source>
        <dbReference type="ARBA" id="ARBA00022679"/>
    </source>
</evidence>
<evidence type="ECO:0000256" key="7">
    <source>
        <dbReference type="ARBA" id="ARBA00023098"/>
    </source>
</evidence>
<dbReference type="Gene3D" id="1.20.120.550">
    <property type="entry name" value="Membrane associated eicosanoid/glutathione metabolism-like domain"/>
    <property type="match status" value="1"/>
</dbReference>
<feature type="transmembrane region" description="Helical" evidence="22">
    <location>
        <begin position="135"/>
        <end position="153"/>
    </location>
</feature>
<dbReference type="GO" id="GO:0006629">
    <property type="term" value="P:lipid metabolic process"/>
    <property type="evidence" value="ECO:0007669"/>
    <property type="project" value="UniProtKB-KW"/>
</dbReference>
<feature type="compositionally biased region" description="Basic and acidic residues" evidence="21">
    <location>
        <begin position="228"/>
        <end position="238"/>
    </location>
</feature>
<keyword evidence="10" id="KW-0564">Palmitate</keyword>
<evidence type="ECO:0000256" key="6">
    <source>
        <dbReference type="ARBA" id="ARBA00023002"/>
    </source>
</evidence>
<dbReference type="AlphaFoldDB" id="A0A4T0FBW5"/>
<evidence type="ECO:0000256" key="8">
    <source>
        <dbReference type="ARBA" id="ARBA00023128"/>
    </source>
</evidence>
<evidence type="ECO:0000256" key="20">
    <source>
        <dbReference type="ARBA" id="ARBA00076908"/>
    </source>
</evidence>
<evidence type="ECO:0000256" key="18">
    <source>
        <dbReference type="ARBA" id="ARBA00069748"/>
    </source>
</evidence>
<dbReference type="Pfam" id="PF09420">
    <property type="entry name" value="Nop16"/>
    <property type="match status" value="1"/>
</dbReference>
<dbReference type="Pfam" id="PF01124">
    <property type="entry name" value="MAPEG"/>
    <property type="match status" value="1"/>
</dbReference>
<dbReference type="OrthoDB" id="285729at2759"/>
<evidence type="ECO:0000256" key="19">
    <source>
        <dbReference type="ARBA" id="ARBA00075145"/>
    </source>
</evidence>
<evidence type="ECO:0000256" key="14">
    <source>
        <dbReference type="ARBA" id="ARBA00037916"/>
    </source>
</evidence>
<accession>A0A4T0FBW5</accession>
<dbReference type="FunFam" id="1.20.120.550:FF:000004">
    <property type="entry name" value="Microsomal glutathione S-transferase 3"/>
    <property type="match status" value="1"/>
</dbReference>
<evidence type="ECO:0000256" key="4">
    <source>
        <dbReference type="ARBA" id="ARBA00022787"/>
    </source>
</evidence>
<feature type="transmembrane region" description="Helical" evidence="22">
    <location>
        <begin position="97"/>
        <end position="115"/>
    </location>
</feature>
<evidence type="ECO:0000256" key="15">
    <source>
        <dbReference type="ARBA" id="ARBA00039056"/>
    </source>
</evidence>
<comment type="catalytic activity">
    <reaction evidence="17">
        <text>15-deoxy-Delta(12,14)-prostaglandin J2 + glutathione = 15-deoxy-Delta(12,14)-prostaglandin J2-S-(R)-glutathione</text>
        <dbReference type="Rhea" id="RHEA:75963"/>
        <dbReference type="ChEBI" id="CHEBI:57925"/>
        <dbReference type="ChEBI" id="CHEBI:85236"/>
        <dbReference type="ChEBI" id="CHEBI:194498"/>
    </reaction>
    <physiologicalReaction direction="left-to-right" evidence="17">
        <dbReference type="Rhea" id="RHEA:75964"/>
    </physiologicalReaction>
</comment>
<reference evidence="23 24" key="1">
    <citation type="submission" date="2019-03" db="EMBL/GenBank/DDBJ databases">
        <title>Sequencing 23 genomes of Wallemia ichthyophaga.</title>
        <authorList>
            <person name="Gostincar C."/>
        </authorList>
    </citation>
    <scope>NUCLEOTIDE SEQUENCE [LARGE SCALE GENOMIC DNA]</scope>
    <source>
        <strain evidence="23 24">EXF-5753</strain>
    </source>
</reference>
<gene>
    <name evidence="23" type="ORF">E3P99_04034</name>
</gene>
<dbReference type="EMBL" id="SPNW01000116">
    <property type="protein sequence ID" value="TIA85290.1"/>
    <property type="molecule type" value="Genomic_DNA"/>
</dbReference>
<keyword evidence="8" id="KW-0496">Mitochondrion</keyword>
<dbReference type="PANTHER" id="PTHR10250:SF26">
    <property type="entry name" value="GLUTATHIONE S-TRANSFERASE 3, MITOCHONDRIAL"/>
    <property type="match status" value="1"/>
</dbReference>
<comment type="catalytic activity">
    <reaction evidence="16">
        <text>leukotriene C4 = leukotriene A4 + glutathione</text>
        <dbReference type="Rhea" id="RHEA:17617"/>
        <dbReference type="ChEBI" id="CHEBI:57463"/>
        <dbReference type="ChEBI" id="CHEBI:57925"/>
        <dbReference type="ChEBI" id="CHEBI:57973"/>
        <dbReference type="EC" id="4.4.1.20"/>
    </reaction>
    <physiologicalReaction direction="right-to-left" evidence="16">
        <dbReference type="Rhea" id="RHEA:17619"/>
    </physiologicalReaction>
</comment>
<evidence type="ECO:0000256" key="17">
    <source>
        <dbReference type="ARBA" id="ARBA00051411"/>
    </source>
</evidence>
<keyword evidence="11" id="KW-0456">Lyase</keyword>
<comment type="subcellular location">
    <subcellularLocation>
        <location evidence="1">Mitochondrion outer membrane</location>
        <topology evidence="1">Multi-pass membrane protein</topology>
    </subcellularLocation>
</comment>
<dbReference type="GO" id="GO:0004464">
    <property type="term" value="F:leukotriene-C4 synthase activity"/>
    <property type="evidence" value="ECO:0007669"/>
    <property type="project" value="UniProtKB-EC"/>
</dbReference>
<dbReference type="PANTHER" id="PTHR10250">
    <property type="entry name" value="MICROSOMAL GLUTATHIONE S-TRANSFERASE"/>
    <property type="match status" value="1"/>
</dbReference>
<evidence type="ECO:0000256" key="12">
    <source>
        <dbReference type="ARBA" id="ARBA00023288"/>
    </source>
</evidence>
<evidence type="ECO:0000256" key="16">
    <source>
        <dbReference type="ARBA" id="ARBA00049298"/>
    </source>
</evidence>
<dbReference type="GO" id="GO:0004602">
    <property type="term" value="F:glutathione peroxidase activity"/>
    <property type="evidence" value="ECO:0007669"/>
    <property type="project" value="TreeGrafter"/>
</dbReference>
<comment type="pathway">
    <text evidence="13">Lipid metabolism; leukotriene C4 biosynthesis.</text>
</comment>
<feature type="transmembrane region" description="Helical" evidence="22">
    <location>
        <begin position="20"/>
        <end position="40"/>
    </location>
</feature>
<evidence type="ECO:0000256" key="11">
    <source>
        <dbReference type="ARBA" id="ARBA00023239"/>
    </source>
</evidence>
<keyword evidence="12" id="KW-0449">Lipoprotein</keyword>
<dbReference type="SUPFAM" id="SSF161084">
    <property type="entry name" value="MAPEG domain-like"/>
    <property type="match status" value="1"/>
</dbReference>
<dbReference type="GO" id="GO:0005783">
    <property type="term" value="C:endoplasmic reticulum"/>
    <property type="evidence" value="ECO:0007669"/>
    <property type="project" value="TreeGrafter"/>
</dbReference>
<comment type="pathway">
    <text evidence="14">Lipid metabolism; arachidonate metabolism.</text>
</comment>
<comment type="caution">
    <text evidence="23">The sequence shown here is derived from an EMBL/GenBank/DDBJ whole genome shotgun (WGS) entry which is preliminary data.</text>
</comment>
<evidence type="ECO:0000256" key="13">
    <source>
        <dbReference type="ARBA" id="ARBA00037884"/>
    </source>
</evidence>
<evidence type="ECO:0000256" key="1">
    <source>
        <dbReference type="ARBA" id="ARBA00004374"/>
    </source>
</evidence>
<dbReference type="EC" id="4.4.1.20" evidence="15"/>
<dbReference type="InterPro" id="IPR001129">
    <property type="entry name" value="Membr-assoc_MAPEG"/>
</dbReference>
<evidence type="ECO:0000256" key="3">
    <source>
        <dbReference type="ARBA" id="ARBA00022692"/>
    </source>
</evidence>
<keyword evidence="3 22" id="KW-0812">Transmembrane</keyword>
<feature type="region of interest" description="Disordered" evidence="21">
    <location>
        <begin position="228"/>
        <end position="253"/>
    </location>
</feature>
<feature type="region of interest" description="Disordered" evidence="21">
    <location>
        <begin position="269"/>
        <end position="298"/>
    </location>
</feature>
<dbReference type="InterPro" id="IPR019002">
    <property type="entry name" value="Ribosome_biogenesis_Nop16"/>
</dbReference>
<sequence length="399" mass="43685">MLTNDSNVTTALISLGLPKHYGWVALAASSTYFLNIYQMFNVSRARKAAKVPYPQTYCFDKDNKAGNVFNCAQRAHLNTLESVTYVLFGVLYSGLRYPVLAASLGATWTIGRVFYTIGYTTGDPQKRMYGAFQSLAFLIIGGLSAWSSVQLILEQAFDKMARPMQRSKQKSGSYRPTRTTSHRTYRKTTLKNIPDELARQWDKSKTLREKLGLASNLKMHAVGGVEKELPSKLAKEGEGESEGGAEGSGGAQMGQIIRDDAGNVIEVRLPESESGEGSNKGKAKDEATPWGKPLDAGVVETPAVPLTFDDELKRGKQASDTDAVKILEAKAASAQPVGRNTSNDELKWLVDIVKKHGRDLEEASRDLKINKWQKTKGELSRAVKRAGGFEVLEGLAAEN</sequence>
<organism evidence="23 24">
    <name type="scientific">Wallemia hederae</name>
    <dbReference type="NCBI Taxonomy" id="1540922"/>
    <lineage>
        <taxon>Eukaryota</taxon>
        <taxon>Fungi</taxon>
        <taxon>Dikarya</taxon>
        <taxon>Basidiomycota</taxon>
        <taxon>Wallemiomycotina</taxon>
        <taxon>Wallemiomycetes</taxon>
        <taxon>Wallemiales</taxon>
        <taxon>Wallemiaceae</taxon>
        <taxon>Wallemia</taxon>
    </lineage>
</organism>
<evidence type="ECO:0000256" key="9">
    <source>
        <dbReference type="ARBA" id="ARBA00023136"/>
    </source>
</evidence>